<dbReference type="AlphaFoldDB" id="A0AA86SA63"/>
<keyword evidence="4" id="KW-1185">Reference proteome</keyword>
<evidence type="ECO:0000256" key="2">
    <source>
        <dbReference type="SAM" id="Phobius"/>
    </source>
</evidence>
<evidence type="ECO:0000256" key="1">
    <source>
        <dbReference type="SAM" id="MobiDB-lite"/>
    </source>
</evidence>
<keyword evidence="2" id="KW-0472">Membrane</keyword>
<name>A0AA86SA63_9FABA</name>
<organism evidence="3 4">
    <name type="scientific">Sphenostylis stenocarpa</name>
    <dbReference type="NCBI Taxonomy" id="92480"/>
    <lineage>
        <taxon>Eukaryota</taxon>
        <taxon>Viridiplantae</taxon>
        <taxon>Streptophyta</taxon>
        <taxon>Embryophyta</taxon>
        <taxon>Tracheophyta</taxon>
        <taxon>Spermatophyta</taxon>
        <taxon>Magnoliopsida</taxon>
        <taxon>eudicotyledons</taxon>
        <taxon>Gunneridae</taxon>
        <taxon>Pentapetalae</taxon>
        <taxon>rosids</taxon>
        <taxon>fabids</taxon>
        <taxon>Fabales</taxon>
        <taxon>Fabaceae</taxon>
        <taxon>Papilionoideae</taxon>
        <taxon>50 kb inversion clade</taxon>
        <taxon>NPAAA clade</taxon>
        <taxon>indigoferoid/millettioid clade</taxon>
        <taxon>Phaseoleae</taxon>
        <taxon>Sphenostylis</taxon>
    </lineage>
</organism>
<feature type="region of interest" description="Disordered" evidence="1">
    <location>
        <begin position="1"/>
        <end position="21"/>
    </location>
</feature>
<evidence type="ECO:0000313" key="4">
    <source>
        <dbReference type="Proteomes" id="UP001189624"/>
    </source>
</evidence>
<protein>
    <submittedName>
        <fullName evidence="3">Uncharacterized protein</fullName>
    </submittedName>
</protein>
<gene>
    <name evidence="3" type="ORF">AYBTSS11_LOCUS6150</name>
</gene>
<feature type="transmembrane region" description="Helical" evidence="2">
    <location>
        <begin position="35"/>
        <end position="57"/>
    </location>
</feature>
<reference evidence="3" key="1">
    <citation type="submission" date="2023-10" db="EMBL/GenBank/DDBJ databases">
        <authorList>
            <person name="Domelevo Entfellner J.-B."/>
        </authorList>
    </citation>
    <scope>NUCLEOTIDE SEQUENCE</scope>
</reference>
<evidence type="ECO:0000313" key="3">
    <source>
        <dbReference type="EMBL" id="CAJ1933087.1"/>
    </source>
</evidence>
<keyword evidence="2" id="KW-1133">Transmembrane helix</keyword>
<feature type="compositionally biased region" description="Low complexity" evidence="1">
    <location>
        <begin position="8"/>
        <end position="18"/>
    </location>
</feature>
<dbReference type="Proteomes" id="UP001189624">
    <property type="component" value="Chromosome 2"/>
</dbReference>
<sequence>MSENQIRSLSLSLSHSHSQTNDLHLRRKPFGKRSIVRVILVYWIFGEFHYAAMQMLAKQLLIKTVL</sequence>
<dbReference type="EMBL" id="OY731399">
    <property type="protein sequence ID" value="CAJ1933087.1"/>
    <property type="molecule type" value="Genomic_DNA"/>
</dbReference>
<proteinExistence type="predicted"/>
<accession>A0AA86SA63</accession>
<dbReference type="Gramene" id="rna-AYBTSS11_LOCUS6150">
    <property type="protein sequence ID" value="CAJ1933087.1"/>
    <property type="gene ID" value="gene-AYBTSS11_LOCUS6150"/>
</dbReference>
<keyword evidence="2" id="KW-0812">Transmembrane</keyword>